<keyword evidence="2" id="KW-1133">Transmembrane helix</keyword>
<sequence>MTQFVLLGKGQGTGTGDSRSSTATPTPLDAHNYPNRHAKVAKQIDQMTFQSGDKGQGKSPKKAYVRCFPILAVVVTLIVSSRQILQHRMYYQMLRHGMLLDIENFSAFSDPLFWIVVWCTLNAFLHFLVNVIHSSGSIEAMKSDSFMEEVETRVVFFVMPACLYLAFLYGSYDTE</sequence>
<feature type="non-terminal residue" evidence="3">
    <location>
        <position position="175"/>
    </location>
</feature>
<gene>
    <name evidence="3" type="ORF">PCOR1329_LOCUS18089</name>
</gene>
<evidence type="ECO:0000313" key="4">
    <source>
        <dbReference type="Proteomes" id="UP001189429"/>
    </source>
</evidence>
<reference evidence="3" key="1">
    <citation type="submission" date="2023-10" db="EMBL/GenBank/DDBJ databases">
        <authorList>
            <person name="Chen Y."/>
            <person name="Shah S."/>
            <person name="Dougan E. K."/>
            <person name="Thang M."/>
            <person name="Chan C."/>
        </authorList>
    </citation>
    <scope>NUCLEOTIDE SEQUENCE [LARGE SCALE GENOMIC DNA]</scope>
</reference>
<feature type="region of interest" description="Disordered" evidence="1">
    <location>
        <begin position="7"/>
        <end position="33"/>
    </location>
</feature>
<dbReference type="EMBL" id="CAUYUJ010005664">
    <property type="protein sequence ID" value="CAK0814505.1"/>
    <property type="molecule type" value="Genomic_DNA"/>
</dbReference>
<evidence type="ECO:0000256" key="1">
    <source>
        <dbReference type="SAM" id="MobiDB-lite"/>
    </source>
</evidence>
<keyword evidence="2" id="KW-0472">Membrane</keyword>
<accession>A0ABN9R7T9</accession>
<feature type="transmembrane region" description="Helical" evidence="2">
    <location>
        <begin position="154"/>
        <end position="172"/>
    </location>
</feature>
<comment type="caution">
    <text evidence="3">The sequence shown here is derived from an EMBL/GenBank/DDBJ whole genome shotgun (WGS) entry which is preliminary data.</text>
</comment>
<keyword evidence="4" id="KW-1185">Reference proteome</keyword>
<name>A0ABN9R7T9_9DINO</name>
<organism evidence="3 4">
    <name type="scientific">Prorocentrum cordatum</name>
    <dbReference type="NCBI Taxonomy" id="2364126"/>
    <lineage>
        <taxon>Eukaryota</taxon>
        <taxon>Sar</taxon>
        <taxon>Alveolata</taxon>
        <taxon>Dinophyceae</taxon>
        <taxon>Prorocentrales</taxon>
        <taxon>Prorocentraceae</taxon>
        <taxon>Prorocentrum</taxon>
    </lineage>
</organism>
<dbReference type="Proteomes" id="UP001189429">
    <property type="component" value="Unassembled WGS sequence"/>
</dbReference>
<keyword evidence="2" id="KW-0812">Transmembrane</keyword>
<evidence type="ECO:0000313" key="3">
    <source>
        <dbReference type="EMBL" id="CAK0814505.1"/>
    </source>
</evidence>
<evidence type="ECO:0000256" key="2">
    <source>
        <dbReference type="SAM" id="Phobius"/>
    </source>
</evidence>
<feature type="transmembrane region" description="Helical" evidence="2">
    <location>
        <begin position="63"/>
        <end position="85"/>
    </location>
</feature>
<proteinExistence type="predicted"/>
<feature type="transmembrane region" description="Helical" evidence="2">
    <location>
        <begin position="112"/>
        <end position="133"/>
    </location>
</feature>
<protein>
    <submittedName>
        <fullName evidence="3">Uncharacterized protein</fullName>
    </submittedName>
</protein>
<feature type="compositionally biased region" description="Polar residues" evidence="1">
    <location>
        <begin position="16"/>
        <end position="25"/>
    </location>
</feature>